<dbReference type="Proteomes" id="UP000054350">
    <property type="component" value="Unassembled WGS sequence"/>
</dbReference>
<dbReference type="FunFam" id="3.40.1050.10:FF:000001">
    <property type="entry name" value="Carbonic anhydrase"/>
    <property type="match status" value="1"/>
</dbReference>
<comment type="similarity">
    <text evidence="1 10">Belongs to the beta-class carbonic anhydrase family.</text>
</comment>
<sequence>MAHFPAGEHDLDSVLAANRAWAARVAAEDPNFFHELARGQHPKILWIGCSDSRVPPSEICDLHPGSLFVHRNIANVCPHSDTNLLSVVQYAVQELKVEHIVVAGHYGCGGVNAAMDPHQHNGAIDDWLMHVRDVYHAHRKQLAAVPHEVRANLLVEVNVAKSVLNLAHTSIVQSAWARGQKVVIHGWVYQLEDGILKDLGLRIDGLDKIDEEYRLCTAEE</sequence>
<comment type="cofactor">
    <cofactor evidence="9">
        <name>Zn(2+)</name>
        <dbReference type="ChEBI" id="CHEBI:29105"/>
    </cofactor>
    <text evidence="9">Binds 1 zinc ion per subunit.</text>
</comment>
<reference evidence="11 12" key="1">
    <citation type="submission" date="2009-11" db="EMBL/GenBank/DDBJ databases">
        <title>Annotation of Allomyces macrogynus ATCC 38327.</title>
        <authorList>
            <consortium name="The Broad Institute Genome Sequencing Platform"/>
            <person name="Russ C."/>
            <person name="Cuomo C."/>
            <person name="Burger G."/>
            <person name="Gray M.W."/>
            <person name="Holland P.W.H."/>
            <person name="King N."/>
            <person name="Lang F.B.F."/>
            <person name="Roger A.J."/>
            <person name="Ruiz-Trillo I."/>
            <person name="Young S.K."/>
            <person name="Zeng Q."/>
            <person name="Gargeya S."/>
            <person name="Fitzgerald M."/>
            <person name="Haas B."/>
            <person name="Abouelleil A."/>
            <person name="Alvarado L."/>
            <person name="Arachchi H.M."/>
            <person name="Berlin A."/>
            <person name="Chapman S.B."/>
            <person name="Gearin G."/>
            <person name="Goldberg J."/>
            <person name="Griggs A."/>
            <person name="Gujja S."/>
            <person name="Hansen M."/>
            <person name="Heiman D."/>
            <person name="Howarth C."/>
            <person name="Larimer J."/>
            <person name="Lui A."/>
            <person name="MacDonald P.J.P."/>
            <person name="McCowen C."/>
            <person name="Montmayeur A."/>
            <person name="Murphy C."/>
            <person name="Neiman D."/>
            <person name="Pearson M."/>
            <person name="Priest M."/>
            <person name="Roberts A."/>
            <person name="Saif S."/>
            <person name="Shea T."/>
            <person name="Sisk P."/>
            <person name="Stolte C."/>
            <person name="Sykes S."/>
            <person name="Wortman J."/>
            <person name="Nusbaum C."/>
            <person name="Birren B."/>
        </authorList>
    </citation>
    <scope>NUCLEOTIDE SEQUENCE [LARGE SCALE GENOMIC DNA]</scope>
    <source>
        <strain evidence="11 12">ATCC 38327</strain>
    </source>
</reference>
<evidence type="ECO:0000256" key="2">
    <source>
        <dbReference type="ARBA" id="ARBA00012925"/>
    </source>
</evidence>
<dbReference type="GO" id="GO:0015976">
    <property type="term" value="P:carbon utilization"/>
    <property type="evidence" value="ECO:0007669"/>
    <property type="project" value="InterPro"/>
</dbReference>
<dbReference type="GO" id="GO:0004089">
    <property type="term" value="F:carbonate dehydratase activity"/>
    <property type="evidence" value="ECO:0007669"/>
    <property type="project" value="UniProtKB-UniRule"/>
</dbReference>
<reference evidence="12" key="2">
    <citation type="submission" date="2009-11" db="EMBL/GenBank/DDBJ databases">
        <title>The Genome Sequence of Allomyces macrogynus strain ATCC 38327.</title>
        <authorList>
            <consortium name="The Broad Institute Genome Sequencing Platform"/>
            <person name="Russ C."/>
            <person name="Cuomo C."/>
            <person name="Shea T."/>
            <person name="Young S.K."/>
            <person name="Zeng Q."/>
            <person name="Koehrsen M."/>
            <person name="Haas B."/>
            <person name="Borodovsky M."/>
            <person name="Guigo R."/>
            <person name="Alvarado L."/>
            <person name="Berlin A."/>
            <person name="Borenstein D."/>
            <person name="Chen Z."/>
            <person name="Engels R."/>
            <person name="Freedman E."/>
            <person name="Gellesch M."/>
            <person name="Goldberg J."/>
            <person name="Griggs A."/>
            <person name="Gujja S."/>
            <person name="Heiman D."/>
            <person name="Hepburn T."/>
            <person name="Howarth C."/>
            <person name="Jen D."/>
            <person name="Larson L."/>
            <person name="Lewis B."/>
            <person name="Mehta T."/>
            <person name="Park D."/>
            <person name="Pearson M."/>
            <person name="Roberts A."/>
            <person name="Saif S."/>
            <person name="Shenoy N."/>
            <person name="Sisk P."/>
            <person name="Stolte C."/>
            <person name="Sykes S."/>
            <person name="Walk T."/>
            <person name="White J."/>
            <person name="Yandava C."/>
            <person name="Burger G."/>
            <person name="Gray M.W."/>
            <person name="Holland P.W.H."/>
            <person name="King N."/>
            <person name="Lang F.B.F."/>
            <person name="Roger A.J."/>
            <person name="Ruiz-Trillo I."/>
            <person name="Lander E."/>
            <person name="Nusbaum C."/>
        </authorList>
    </citation>
    <scope>NUCLEOTIDE SEQUENCE [LARGE SCALE GENOMIC DNA]</scope>
    <source>
        <strain evidence="12">ATCC 38327</strain>
    </source>
</reference>
<evidence type="ECO:0000313" key="12">
    <source>
        <dbReference type="Proteomes" id="UP000054350"/>
    </source>
</evidence>
<dbReference type="Pfam" id="PF00484">
    <property type="entry name" value="Pro_CA"/>
    <property type="match status" value="1"/>
</dbReference>
<dbReference type="PANTHER" id="PTHR11002:SF76">
    <property type="entry name" value="CARBONIC ANHYDRASE"/>
    <property type="match status" value="1"/>
</dbReference>
<dbReference type="SMART" id="SM00947">
    <property type="entry name" value="Pro_CA"/>
    <property type="match status" value="1"/>
</dbReference>
<gene>
    <name evidence="11" type="ORF">AMAG_00999</name>
</gene>
<comment type="catalytic activity">
    <reaction evidence="8 10">
        <text>hydrogencarbonate + H(+) = CO2 + H2O</text>
        <dbReference type="Rhea" id="RHEA:10748"/>
        <dbReference type="ChEBI" id="CHEBI:15377"/>
        <dbReference type="ChEBI" id="CHEBI:15378"/>
        <dbReference type="ChEBI" id="CHEBI:16526"/>
        <dbReference type="ChEBI" id="CHEBI:17544"/>
        <dbReference type="EC" id="4.2.1.1"/>
    </reaction>
</comment>
<feature type="binding site" evidence="9">
    <location>
        <position position="108"/>
    </location>
    <ligand>
        <name>Zn(2+)</name>
        <dbReference type="ChEBI" id="CHEBI:29105"/>
    </ligand>
</feature>
<dbReference type="InterPro" id="IPR036874">
    <property type="entry name" value="Carbonic_anhydrase_sf"/>
</dbReference>
<evidence type="ECO:0000256" key="8">
    <source>
        <dbReference type="ARBA" id="ARBA00048348"/>
    </source>
</evidence>
<comment type="function">
    <text evidence="10">Reversible hydration of carbon dioxide.</text>
</comment>
<evidence type="ECO:0000256" key="6">
    <source>
        <dbReference type="ARBA" id="ARBA00023239"/>
    </source>
</evidence>
<dbReference type="SUPFAM" id="SSF53056">
    <property type="entry name" value="beta-carbonic anhydrase, cab"/>
    <property type="match status" value="1"/>
</dbReference>
<evidence type="ECO:0000256" key="4">
    <source>
        <dbReference type="ARBA" id="ARBA00022723"/>
    </source>
</evidence>
<dbReference type="PANTHER" id="PTHR11002">
    <property type="entry name" value="CARBONIC ANHYDRASE"/>
    <property type="match status" value="1"/>
</dbReference>
<feature type="binding site" evidence="9">
    <location>
        <position position="49"/>
    </location>
    <ligand>
        <name>Zn(2+)</name>
        <dbReference type="ChEBI" id="CHEBI:29105"/>
    </ligand>
</feature>
<dbReference type="InterPro" id="IPR015892">
    <property type="entry name" value="Carbonic_anhydrase_CS"/>
</dbReference>
<organism evidence="11 12">
    <name type="scientific">Allomyces macrogynus (strain ATCC 38327)</name>
    <name type="common">Allomyces javanicus var. macrogynus</name>
    <dbReference type="NCBI Taxonomy" id="578462"/>
    <lineage>
        <taxon>Eukaryota</taxon>
        <taxon>Fungi</taxon>
        <taxon>Fungi incertae sedis</taxon>
        <taxon>Blastocladiomycota</taxon>
        <taxon>Blastocladiomycetes</taxon>
        <taxon>Blastocladiales</taxon>
        <taxon>Blastocladiaceae</taxon>
        <taxon>Allomyces</taxon>
    </lineage>
</organism>
<evidence type="ECO:0000256" key="7">
    <source>
        <dbReference type="ARBA" id="ARBA00031969"/>
    </source>
</evidence>
<feature type="binding site" evidence="9">
    <location>
        <position position="105"/>
    </location>
    <ligand>
        <name>Zn(2+)</name>
        <dbReference type="ChEBI" id="CHEBI:29105"/>
    </ligand>
</feature>
<dbReference type="PROSITE" id="PS00704">
    <property type="entry name" value="PROK_CO2_ANHYDRASE_1"/>
    <property type="match status" value="1"/>
</dbReference>
<keyword evidence="4 9" id="KW-0479">Metal-binding</keyword>
<evidence type="ECO:0000256" key="10">
    <source>
        <dbReference type="RuleBase" id="RU003956"/>
    </source>
</evidence>
<keyword evidence="6 10" id="KW-0456">Lyase</keyword>
<dbReference type="VEuPathDB" id="FungiDB:AMAG_00999"/>
<dbReference type="GO" id="GO:0008270">
    <property type="term" value="F:zinc ion binding"/>
    <property type="evidence" value="ECO:0007669"/>
    <property type="project" value="UniProtKB-UniRule"/>
</dbReference>
<keyword evidence="12" id="KW-1185">Reference proteome</keyword>
<proteinExistence type="inferred from homology"/>
<evidence type="ECO:0000256" key="1">
    <source>
        <dbReference type="ARBA" id="ARBA00006217"/>
    </source>
</evidence>
<dbReference type="NCBIfam" id="NF007756">
    <property type="entry name" value="PRK10437.1"/>
    <property type="match status" value="1"/>
</dbReference>
<dbReference type="Gene3D" id="3.40.1050.10">
    <property type="entry name" value="Carbonic anhydrase"/>
    <property type="match status" value="1"/>
</dbReference>
<name>A0A0L0RXK8_ALLM3</name>
<evidence type="ECO:0000256" key="5">
    <source>
        <dbReference type="ARBA" id="ARBA00022833"/>
    </source>
</evidence>
<dbReference type="InterPro" id="IPR001765">
    <property type="entry name" value="Carbonic_anhydrase"/>
</dbReference>
<dbReference type="AlphaFoldDB" id="A0A0L0RXK8"/>
<dbReference type="EC" id="4.2.1.1" evidence="2 10"/>
<dbReference type="PROSITE" id="PS00705">
    <property type="entry name" value="PROK_CO2_ANHYDRASE_2"/>
    <property type="match status" value="1"/>
</dbReference>
<feature type="binding site" evidence="9">
    <location>
        <position position="51"/>
    </location>
    <ligand>
        <name>Zn(2+)</name>
        <dbReference type="ChEBI" id="CHEBI:29105"/>
    </ligand>
</feature>
<evidence type="ECO:0000313" key="11">
    <source>
        <dbReference type="EMBL" id="KNE55063.1"/>
    </source>
</evidence>
<dbReference type="eggNOG" id="KOG1578">
    <property type="taxonomic scope" value="Eukaryota"/>
</dbReference>
<dbReference type="CDD" id="cd00883">
    <property type="entry name" value="beta_CA_cladeA"/>
    <property type="match status" value="1"/>
</dbReference>
<protein>
    <recommendedName>
        <fullName evidence="3 10">Carbonic anhydrase</fullName>
        <ecNumber evidence="2 10">4.2.1.1</ecNumber>
    </recommendedName>
    <alternativeName>
        <fullName evidence="7 10">Carbonate dehydratase</fullName>
    </alternativeName>
</protein>
<dbReference type="OrthoDB" id="10248475at2759"/>
<dbReference type="EMBL" id="GG745328">
    <property type="protein sequence ID" value="KNE55063.1"/>
    <property type="molecule type" value="Genomic_DNA"/>
</dbReference>
<evidence type="ECO:0000256" key="9">
    <source>
        <dbReference type="PIRSR" id="PIRSR601765-1"/>
    </source>
</evidence>
<keyword evidence="5 9" id="KW-0862">Zinc</keyword>
<accession>A0A0L0RXK8</accession>
<dbReference type="STRING" id="578462.A0A0L0RXK8"/>
<dbReference type="OMA" id="GWVFDIH"/>
<evidence type="ECO:0000256" key="3">
    <source>
        <dbReference type="ARBA" id="ARBA00014628"/>
    </source>
</evidence>